<dbReference type="EC" id="3.4.21.4" evidence="5"/>
<sequence>MMHALHDLLLLCLLTCVGQNAQGSEIINGRPVPESLMRYMASVQIDGKHVCGGFLVSEDFVLTAAHCDKNSPMEVVLGTHNLKKVNNDRMRFSVKTCKHKYYDKVESGNDIMLLQLSRKVQLDKKVKPIQLAKKAIKATDNMKCLVAGWGFTATNGKAVDVLNRVDVPLIDLNVCKKQWKFQKVVLPKGVLCAGGYGTKNGFCQGDSGGPLVCNGTAVGIVSFNMNGNCDYPNRPNVYTDISQHLAWIRNILKKKRC</sequence>
<organism evidence="8 9">
    <name type="scientific">Amphilophus citrinellus</name>
    <name type="common">Midas cichlid</name>
    <name type="synonym">Cichlasoma citrinellum</name>
    <dbReference type="NCBI Taxonomy" id="61819"/>
    <lineage>
        <taxon>Eukaryota</taxon>
        <taxon>Metazoa</taxon>
        <taxon>Chordata</taxon>
        <taxon>Craniata</taxon>
        <taxon>Vertebrata</taxon>
        <taxon>Euteleostomi</taxon>
        <taxon>Actinopterygii</taxon>
        <taxon>Neopterygii</taxon>
        <taxon>Teleostei</taxon>
        <taxon>Neoteleostei</taxon>
        <taxon>Acanthomorphata</taxon>
        <taxon>Ovalentaria</taxon>
        <taxon>Cichlomorphae</taxon>
        <taxon>Cichliformes</taxon>
        <taxon>Cichlidae</taxon>
        <taxon>New World cichlids</taxon>
        <taxon>Cichlasomatinae</taxon>
        <taxon>Heroini</taxon>
        <taxon>Amphilophus</taxon>
    </lineage>
</organism>
<dbReference type="PANTHER" id="PTHR24271:SF87">
    <property type="entry name" value="ARGININE ESTERASE-LIKE-RELATED"/>
    <property type="match status" value="1"/>
</dbReference>
<protein>
    <recommendedName>
        <fullName evidence="5">trypsin</fullName>
        <ecNumber evidence="5">3.4.21.4</ecNumber>
    </recommendedName>
</protein>
<evidence type="ECO:0000259" key="7">
    <source>
        <dbReference type="PROSITE" id="PS50240"/>
    </source>
</evidence>
<proteinExistence type="predicted"/>
<evidence type="ECO:0000256" key="1">
    <source>
        <dbReference type="ARBA" id="ARBA00004239"/>
    </source>
</evidence>
<evidence type="ECO:0000256" key="2">
    <source>
        <dbReference type="ARBA" id="ARBA00023145"/>
    </source>
</evidence>
<dbReference type="PANTHER" id="PTHR24271">
    <property type="entry name" value="KALLIKREIN-RELATED"/>
    <property type="match status" value="1"/>
</dbReference>
<reference evidence="8" key="2">
    <citation type="submission" date="2025-09" db="UniProtKB">
        <authorList>
            <consortium name="Ensembl"/>
        </authorList>
    </citation>
    <scope>IDENTIFICATION</scope>
</reference>
<dbReference type="InterPro" id="IPR043504">
    <property type="entry name" value="Peptidase_S1_PA_chymotrypsin"/>
</dbReference>
<keyword evidence="2" id="KW-0865">Zymogen</keyword>
<dbReference type="InterPro" id="IPR001314">
    <property type="entry name" value="Peptidase_S1A"/>
</dbReference>
<dbReference type="PROSITE" id="PS00134">
    <property type="entry name" value="TRYPSIN_HIS"/>
    <property type="match status" value="1"/>
</dbReference>
<dbReference type="Gene3D" id="2.40.10.10">
    <property type="entry name" value="Trypsin-like serine proteases"/>
    <property type="match status" value="2"/>
</dbReference>
<keyword evidence="9" id="KW-1185">Reference proteome</keyword>
<feature type="domain" description="Peptidase S1" evidence="7">
    <location>
        <begin position="26"/>
        <end position="253"/>
    </location>
</feature>
<dbReference type="GO" id="GO:0004252">
    <property type="term" value="F:serine-type endopeptidase activity"/>
    <property type="evidence" value="ECO:0007669"/>
    <property type="project" value="UniProtKB-EC"/>
</dbReference>
<dbReference type="Ensembl" id="ENSACIT00000013998.1">
    <property type="protein sequence ID" value="ENSACIP00000013629.1"/>
    <property type="gene ID" value="ENSACIG00000010608.1"/>
</dbReference>
<dbReference type="AlphaFoldDB" id="A0A3Q0RMT9"/>
<dbReference type="PRINTS" id="PR00722">
    <property type="entry name" value="CHYMOTRYPSIN"/>
</dbReference>
<dbReference type="InterPro" id="IPR001254">
    <property type="entry name" value="Trypsin_dom"/>
</dbReference>
<evidence type="ECO:0000256" key="5">
    <source>
        <dbReference type="ARBA" id="ARBA00038868"/>
    </source>
</evidence>
<evidence type="ECO:0000313" key="9">
    <source>
        <dbReference type="Proteomes" id="UP000261340"/>
    </source>
</evidence>
<dbReference type="GO" id="GO:0006508">
    <property type="term" value="P:proteolysis"/>
    <property type="evidence" value="ECO:0007669"/>
    <property type="project" value="InterPro"/>
</dbReference>
<name>A0A3Q0RMT9_AMPCI</name>
<comment type="catalytic activity">
    <reaction evidence="4">
        <text>Preferential cleavage: Arg-|-Xaa, Lys-|-Xaa.</text>
        <dbReference type="EC" id="3.4.21.4"/>
    </reaction>
</comment>
<dbReference type="OMA" id="GNCKYPN"/>
<dbReference type="PROSITE" id="PS50240">
    <property type="entry name" value="TRYPSIN_DOM"/>
    <property type="match status" value="1"/>
</dbReference>
<accession>A0A3Q0RMT9</accession>
<dbReference type="CDD" id="cd00190">
    <property type="entry name" value="Tryp_SPc"/>
    <property type="match status" value="1"/>
</dbReference>
<feature type="signal peptide" evidence="6">
    <location>
        <begin position="1"/>
        <end position="23"/>
    </location>
</feature>
<dbReference type="SMART" id="SM00020">
    <property type="entry name" value="Tryp_SPc"/>
    <property type="match status" value="1"/>
</dbReference>
<dbReference type="GeneTree" id="ENSGT00910000144271"/>
<dbReference type="SUPFAM" id="SSF50494">
    <property type="entry name" value="Trypsin-like serine proteases"/>
    <property type="match status" value="1"/>
</dbReference>
<dbReference type="GO" id="GO:0005576">
    <property type="term" value="C:extracellular region"/>
    <property type="evidence" value="ECO:0007669"/>
    <property type="project" value="UniProtKB-SubCell"/>
</dbReference>
<evidence type="ECO:0000256" key="4">
    <source>
        <dbReference type="ARBA" id="ARBA00036320"/>
    </source>
</evidence>
<dbReference type="InterPro" id="IPR009003">
    <property type="entry name" value="Peptidase_S1_PA"/>
</dbReference>
<dbReference type="Proteomes" id="UP000261340">
    <property type="component" value="Unplaced"/>
</dbReference>
<feature type="chain" id="PRO_5018531748" description="trypsin" evidence="6">
    <location>
        <begin position="24"/>
        <end position="257"/>
    </location>
</feature>
<keyword evidence="3" id="KW-1015">Disulfide bond</keyword>
<comment type="subcellular location">
    <subcellularLocation>
        <location evidence="1">Secreted</location>
        <location evidence="1">Extracellular space</location>
    </subcellularLocation>
</comment>
<reference evidence="8" key="1">
    <citation type="submission" date="2025-08" db="UniProtKB">
        <authorList>
            <consortium name="Ensembl"/>
        </authorList>
    </citation>
    <scope>IDENTIFICATION</scope>
</reference>
<evidence type="ECO:0000313" key="8">
    <source>
        <dbReference type="Ensembl" id="ENSACIP00000013629.1"/>
    </source>
</evidence>
<evidence type="ECO:0000256" key="6">
    <source>
        <dbReference type="SAM" id="SignalP"/>
    </source>
</evidence>
<dbReference type="InterPro" id="IPR018114">
    <property type="entry name" value="TRYPSIN_HIS"/>
</dbReference>
<keyword evidence="6" id="KW-0732">Signal</keyword>
<dbReference type="Pfam" id="PF00089">
    <property type="entry name" value="Trypsin"/>
    <property type="match status" value="1"/>
</dbReference>
<evidence type="ECO:0000256" key="3">
    <source>
        <dbReference type="ARBA" id="ARBA00023157"/>
    </source>
</evidence>
<dbReference type="STRING" id="61819.ENSACIP00000013629"/>
<dbReference type="FunFam" id="2.40.10.10:FF:000005">
    <property type="entry name" value="Serine protease 37"/>
    <property type="match status" value="1"/>
</dbReference>